<dbReference type="EMBL" id="MLJW01000267">
    <property type="protein sequence ID" value="OIQ91193.1"/>
    <property type="molecule type" value="Genomic_DNA"/>
</dbReference>
<dbReference type="Pfam" id="PF01558">
    <property type="entry name" value="POR"/>
    <property type="match status" value="1"/>
</dbReference>
<dbReference type="Pfam" id="PF20169">
    <property type="entry name" value="DUF6537"/>
    <property type="match status" value="1"/>
</dbReference>
<dbReference type="InterPro" id="IPR052198">
    <property type="entry name" value="IorB_Oxidoreductase"/>
</dbReference>
<sequence>MSARPFTILVAALGGEGGGMLADWLVDAATHEGFPVQSTSIPGVSQRTGATTYYLEIFPQRASATAGRLPVMALIPSPGGIDLMAASELVEAGRALQNAFVTADRTTLVASTHRIYATSEKMVPIDGRYASEKIISAAPQLSQRAILFDMAPLAQQAGTIINAVLFGAMAGSGVLPLSIDACRAAIRGGGKGTEASLRGFELGYARAAGEAAPAAAPSIAAAPPASERVHKEFPPELHELLDRAVVRLTDYQDAVYAALYLDRVRKILAVDREAQGGIGDFAMTREAARLLSLWMSYEDVIHVAELKTRSSRFERVRSGVQAKDDQPVVITDYLKPGVEEIADILPPGLAGRLRAWEKSRGKTLGFALKLKTSTVAGFLALRLLSLFKPRRRKSSRFLIEQATIERWLGALTRLGMASLDRELVLEIARCARLVRGYGDTQRRGRQVLEKIFAELLENEAAASRGLAPLKQALRATLDAALADPDCAAPAPARAGLKGKPVIWMKAG</sequence>
<dbReference type="InterPro" id="IPR046667">
    <property type="entry name" value="DUF6537"/>
</dbReference>
<name>A0A1J5R5L8_9ZZZZ</name>
<dbReference type="NCBIfam" id="NF006179">
    <property type="entry name" value="PRK08312.1"/>
    <property type="match status" value="1"/>
</dbReference>
<evidence type="ECO:0000313" key="4">
    <source>
        <dbReference type="EMBL" id="OIQ91193.1"/>
    </source>
</evidence>
<evidence type="ECO:0000259" key="3">
    <source>
        <dbReference type="Pfam" id="PF20169"/>
    </source>
</evidence>
<reference evidence="4" key="1">
    <citation type="submission" date="2016-10" db="EMBL/GenBank/DDBJ databases">
        <title>Sequence of Gallionella enrichment culture.</title>
        <authorList>
            <person name="Poehlein A."/>
            <person name="Muehling M."/>
            <person name="Daniel R."/>
        </authorList>
    </citation>
    <scope>NUCLEOTIDE SEQUENCE</scope>
</reference>
<protein>
    <submittedName>
        <fullName evidence="4">Putative indolepyruvate oxidoreductase subunit B</fullName>
    </submittedName>
</protein>
<dbReference type="PANTHER" id="PTHR43854:SF1">
    <property type="entry name" value="INDOLEPYRUVATE OXIDOREDUCTASE SUBUNIT IORB"/>
    <property type="match status" value="1"/>
</dbReference>
<proteinExistence type="predicted"/>
<dbReference type="AlphaFoldDB" id="A0A1J5R5L8"/>
<dbReference type="SUPFAM" id="SSF53323">
    <property type="entry name" value="Pyruvate-ferredoxin oxidoreductase, PFOR, domain III"/>
    <property type="match status" value="1"/>
</dbReference>
<dbReference type="GO" id="GO:0016903">
    <property type="term" value="F:oxidoreductase activity, acting on the aldehyde or oxo group of donors"/>
    <property type="evidence" value="ECO:0007669"/>
    <property type="project" value="InterPro"/>
</dbReference>
<evidence type="ECO:0000256" key="1">
    <source>
        <dbReference type="ARBA" id="ARBA00023002"/>
    </source>
</evidence>
<evidence type="ECO:0000259" key="2">
    <source>
        <dbReference type="Pfam" id="PF01558"/>
    </source>
</evidence>
<comment type="caution">
    <text evidence="4">The sequence shown here is derived from an EMBL/GenBank/DDBJ whole genome shotgun (WGS) entry which is preliminary data.</text>
</comment>
<feature type="domain" description="Pyruvate/ketoisovalerate oxidoreductase catalytic" evidence="2">
    <location>
        <begin position="14"/>
        <end position="204"/>
    </location>
</feature>
<dbReference type="InterPro" id="IPR002869">
    <property type="entry name" value="Pyrv_flavodox_OxRed_cen"/>
</dbReference>
<keyword evidence="4" id="KW-0670">Pyruvate</keyword>
<dbReference type="InterPro" id="IPR019752">
    <property type="entry name" value="Pyrv/ketoisovalerate_OxRed_cat"/>
</dbReference>
<organism evidence="4">
    <name type="scientific">mine drainage metagenome</name>
    <dbReference type="NCBI Taxonomy" id="410659"/>
    <lineage>
        <taxon>unclassified sequences</taxon>
        <taxon>metagenomes</taxon>
        <taxon>ecological metagenomes</taxon>
    </lineage>
</organism>
<dbReference type="Gene3D" id="3.40.920.10">
    <property type="entry name" value="Pyruvate-ferredoxin oxidoreductase, PFOR, domain III"/>
    <property type="match status" value="1"/>
</dbReference>
<accession>A0A1J5R5L8</accession>
<dbReference type="PANTHER" id="PTHR43854">
    <property type="entry name" value="INDOLEPYRUVATE OXIDOREDUCTASE SUBUNIT IORB"/>
    <property type="match status" value="1"/>
</dbReference>
<gene>
    <name evidence="4" type="ORF">GALL_269230</name>
</gene>
<feature type="domain" description="DUF6537" evidence="3">
    <location>
        <begin position="237"/>
        <end position="452"/>
    </location>
</feature>
<keyword evidence="1" id="KW-0560">Oxidoreductase</keyword>